<dbReference type="AlphaFoldDB" id="A0A426Y6J8"/>
<evidence type="ECO:0000313" key="3">
    <source>
        <dbReference type="Proteomes" id="UP000287651"/>
    </source>
</evidence>
<proteinExistence type="predicted"/>
<gene>
    <name evidence="2" type="ORF">B296_00027176</name>
</gene>
<protein>
    <submittedName>
        <fullName evidence="2">Uncharacterized protein</fullName>
    </submittedName>
</protein>
<evidence type="ECO:0000256" key="1">
    <source>
        <dbReference type="SAM" id="MobiDB-lite"/>
    </source>
</evidence>
<evidence type="ECO:0000313" key="2">
    <source>
        <dbReference type="EMBL" id="RRT47151.1"/>
    </source>
</evidence>
<comment type="caution">
    <text evidence="2">The sequence shown here is derived from an EMBL/GenBank/DDBJ whole genome shotgun (WGS) entry which is preliminary data.</text>
</comment>
<dbReference type="Proteomes" id="UP000287651">
    <property type="component" value="Unassembled WGS sequence"/>
</dbReference>
<feature type="compositionally biased region" description="Polar residues" evidence="1">
    <location>
        <begin position="167"/>
        <end position="178"/>
    </location>
</feature>
<feature type="compositionally biased region" description="Basic and acidic residues" evidence="1">
    <location>
        <begin position="147"/>
        <end position="160"/>
    </location>
</feature>
<dbReference type="EMBL" id="AMZH03014725">
    <property type="protein sequence ID" value="RRT47151.1"/>
    <property type="molecule type" value="Genomic_DNA"/>
</dbReference>
<reference evidence="2 3" key="1">
    <citation type="journal article" date="2014" name="Agronomy (Basel)">
        <title>A Draft Genome Sequence for Ensete ventricosum, the Drought-Tolerant Tree Against Hunger.</title>
        <authorList>
            <person name="Harrison J."/>
            <person name="Moore K.A."/>
            <person name="Paszkiewicz K."/>
            <person name="Jones T."/>
            <person name="Grant M."/>
            <person name="Ambacheew D."/>
            <person name="Muzemil S."/>
            <person name="Studholme D.J."/>
        </authorList>
    </citation>
    <scope>NUCLEOTIDE SEQUENCE [LARGE SCALE GENOMIC DNA]</scope>
</reference>
<organism evidence="2 3">
    <name type="scientific">Ensete ventricosum</name>
    <name type="common">Abyssinian banana</name>
    <name type="synonym">Musa ensete</name>
    <dbReference type="NCBI Taxonomy" id="4639"/>
    <lineage>
        <taxon>Eukaryota</taxon>
        <taxon>Viridiplantae</taxon>
        <taxon>Streptophyta</taxon>
        <taxon>Embryophyta</taxon>
        <taxon>Tracheophyta</taxon>
        <taxon>Spermatophyta</taxon>
        <taxon>Magnoliopsida</taxon>
        <taxon>Liliopsida</taxon>
        <taxon>Zingiberales</taxon>
        <taxon>Musaceae</taxon>
        <taxon>Ensete</taxon>
    </lineage>
</organism>
<name>A0A426Y6J8_ENSVE</name>
<feature type="compositionally biased region" description="Low complexity" evidence="1">
    <location>
        <begin position="17"/>
        <end position="29"/>
    </location>
</feature>
<accession>A0A426Y6J8</accession>
<feature type="region of interest" description="Disordered" evidence="1">
    <location>
        <begin position="147"/>
        <end position="199"/>
    </location>
</feature>
<feature type="region of interest" description="Disordered" evidence="1">
    <location>
        <begin position="1"/>
        <end position="29"/>
    </location>
</feature>
<sequence length="199" mass="22448">MPLDRATLASSGRSVDPSPLSFPSSDPPSEYSWAEEYQRLYPRWKSVRDSFQFDAARLDVEMSAMLKEQLVKVFSLMKLELGLKDLGFLFPKRYGIALPQLVGNIYGPVSNHSQLFADGVILNRSVMVDFDRCRPLPGGISLTATREEAAVREKEEERERGRRRGRTSTCPDSAQPSLDQGFPYRAVRPVPPGTYRFDS</sequence>